<evidence type="ECO:0000313" key="3">
    <source>
        <dbReference type="Proteomes" id="UP000294894"/>
    </source>
</evidence>
<reference evidence="2 3" key="1">
    <citation type="submission" date="2019-03" db="EMBL/GenBank/DDBJ databases">
        <title>Three New Species of Nocardioides, Nocardioides euryhalodurans sp. nov., Nocardioides seonyuensis sp. nov. and Nocardioides eburneoflavus sp. nov., Iolated from Soil.</title>
        <authorList>
            <person name="Roh S.G."/>
            <person name="Lee C."/>
            <person name="Kim M.-K."/>
            <person name="Kim S.B."/>
        </authorList>
    </citation>
    <scope>NUCLEOTIDE SEQUENCE [LARGE SCALE GENOMIC DNA]</scope>
    <source>
        <strain evidence="2 3">MMS17-SY117</strain>
    </source>
</reference>
<protein>
    <submittedName>
        <fullName evidence="2">Dihydropteroate synthase</fullName>
    </submittedName>
</protein>
<keyword evidence="3" id="KW-1185">Reference proteome</keyword>
<sequence>MISLAALAALHEAGRSDAALPVQPVTVADGVVVRDGSVTVMATINLSRDSTYRESVAVSTEAAVRMARVQSALGAHIVDVGAEASSERAGRVTASQQVDRLLPVVAALRDEVVLSVETYEPEVVAAVLGAGARMLNLTGREHEDEMLRLVAEHDATVLMCFGEGANVREASELPVDGDAMAVLADHFAPRIERARSLGVERIVVDPGVGFHYTNLDRPLERVRHQTRILSQSFRLRSLGVPVGISLPHSYDLFEDEFRKGEGFFTVLAALGGTQLVRTHETAHVHRVLRALDVLEVS</sequence>
<gene>
    <name evidence="2" type="ORF">EXE57_14910</name>
</gene>
<dbReference type="GO" id="GO:0005829">
    <property type="term" value="C:cytosol"/>
    <property type="evidence" value="ECO:0007669"/>
    <property type="project" value="TreeGrafter"/>
</dbReference>
<dbReference type="PANTHER" id="PTHR20941:SF1">
    <property type="entry name" value="FOLIC ACID SYNTHESIS PROTEIN FOL1"/>
    <property type="match status" value="1"/>
</dbReference>
<dbReference type="GO" id="GO:0046654">
    <property type="term" value="P:tetrahydrofolate biosynthetic process"/>
    <property type="evidence" value="ECO:0007669"/>
    <property type="project" value="TreeGrafter"/>
</dbReference>
<dbReference type="AlphaFoldDB" id="A0A4P7GMM7"/>
<dbReference type="GO" id="GO:0004156">
    <property type="term" value="F:dihydropteroate synthase activity"/>
    <property type="evidence" value="ECO:0007669"/>
    <property type="project" value="TreeGrafter"/>
</dbReference>
<accession>A0A4P7GMM7</accession>
<proteinExistence type="predicted"/>
<dbReference type="KEGG" id="noy:EXE57_14910"/>
<evidence type="ECO:0000313" key="2">
    <source>
        <dbReference type="EMBL" id="QBR93415.1"/>
    </source>
</evidence>
<dbReference type="Pfam" id="PF00809">
    <property type="entry name" value="Pterin_bind"/>
    <property type="match status" value="1"/>
</dbReference>
<dbReference type="PROSITE" id="PS50972">
    <property type="entry name" value="PTERIN_BINDING"/>
    <property type="match status" value="1"/>
</dbReference>
<dbReference type="Proteomes" id="UP000294894">
    <property type="component" value="Chromosome"/>
</dbReference>
<name>A0A4P7GMM7_9ACTN</name>
<dbReference type="InterPro" id="IPR000489">
    <property type="entry name" value="Pterin-binding_dom"/>
</dbReference>
<dbReference type="SUPFAM" id="SSF51717">
    <property type="entry name" value="Dihydropteroate synthetase-like"/>
    <property type="match status" value="1"/>
</dbReference>
<feature type="domain" description="Pterin-binding" evidence="1">
    <location>
        <begin position="38"/>
        <end position="289"/>
    </location>
</feature>
<dbReference type="OrthoDB" id="9811744at2"/>
<dbReference type="RefSeq" id="WP_135078827.1">
    <property type="nucleotide sequence ID" value="NZ_CP038267.1"/>
</dbReference>
<evidence type="ECO:0000259" key="1">
    <source>
        <dbReference type="PROSITE" id="PS50972"/>
    </source>
</evidence>
<dbReference type="PANTHER" id="PTHR20941">
    <property type="entry name" value="FOLATE SYNTHESIS PROTEINS"/>
    <property type="match status" value="1"/>
</dbReference>
<dbReference type="InterPro" id="IPR011005">
    <property type="entry name" value="Dihydropteroate_synth-like_sf"/>
</dbReference>
<dbReference type="Gene3D" id="3.20.20.20">
    <property type="entry name" value="Dihydropteroate synthase-like"/>
    <property type="match status" value="1"/>
</dbReference>
<dbReference type="EMBL" id="CP038267">
    <property type="protein sequence ID" value="QBR93415.1"/>
    <property type="molecule type" value="Genomic_DNA"/>
</dbReference>
<dbReference type="InterPro" id="IPR045031">
    <property type="entry name" value="DHP_synth-like"/>
</dbReference>
<organism evidence="2 3">
    <name type="scientific">Nocardioides euryhalodurans</name>
    <dbReference type="NCBI Taxonomy" id="2518370"/>
    <lineage>
        <taxon>Bacteria</taxon>
        <taxon>Bacillati</taxon>
        <taxon>Actinomycetota</taxon>
        <taxon>Actinomycetes</taxon>
        <taxon>Propionibacteriales</taxon>
        <taxon>Nocardioidaceae</taxon>
        <taxon>Nocardioides</taxon>
    </lineage>
</organism>